<feature type="domain" description="PAN-3" evidence="1">
    <location>
        <begin position="1"/>
        <end position="108"/>
    </location>
</feature>
<dbReference type="InterPro" id="IPR006583">
    <property type="entry name" value="PAN-3_domain"/>
</dbReference>
<proteinExistence type="predicted"/>
<name>A0AAE9J5L7_CAEBR</name>
<evidence type="ECO:0000313" key="3">
    <source>
        <dbReference type="Proteomes" id="UP000829354"/>
    </source>
</evidence>
<sequence length="277" mass="30123">MVITNGEPEMYSNPIYPLDASAAWEECIQYCYNLATCVAVYDNNCELFEAGNLETITKNLEKRVAFKIDSTGTCPTDSAENLEGYSPTNTSYQDYSISFSAPTWTFSYGDELTYPQNFTLFVIEHYACANRTVAEIMCNVNYSSSILSGLENQAEFDYVSALAIPIYNTVNAGPVNNVQYSYTGIWVDGLKTQACTNITTSSCDTISAFEFSGPTLSTPELGYQWLSGNPDGSLAPANEIVLRVNSATSYGMDDTANTAITTSGGCYLGYVCGTEPS</sequence>
<reference evidence="2 3" key="1">
    <citation type="submission" date="2022-04" db="EMBL/GenBank/DDBJ databases">
        <title>Chromosome-level reference genomes for two strains of Caenorhabditis briggsae: an improved platform for comparative genomics.</title>
        <authorList>
            <person name="Stevens L."/>
            <person name="Andersen E."/>
        </authorList>
    </citation>
    <scope>NUCLEOTIDE SEQUENCE [LARGE SCALE GENOMIC DNA]</scope>
    <source>
        <strain evidence="2">VX34</strain>
        <tissue evidence="2">Whole-organism</tissue>
    </source>
</reference>
<dbReference type="EMBL" id="CP092620">
    <property type="protein sequence ID" value="UMM14689.1"/>
    <property type="molecule type" value="Genomic_DNA"/>
</dbReference>
<dbReference type="Pfam" id="PF08277">
    <property type="entry name" value="PAN_3"/>
    <property type="match status" value="1"/>
</dbReference>
<dbReference type="Proteomes" id="UP000829354">
    <property type="component" value="Chromosome I"/>
</dbReference>
<protein>
    <recommendedName>
        <fullName evidence="1">PAN-3 domain-containing protein</fullName>
    </recommendedName>
</protein>
<dbReference type="PANTHER" id="PTHR47629:SF11">
    <property type="entry name" value="PAN-3 DOMAIN-CONTAINING PROTEIN"/>
    <property type="match status" value="1"/>
</dbReference>
<dbReference type="AlphaFoldDB" id="A0AAE9J5L7"/>
<keyword evidence="3" id="KW-1185">Reference proteome</keyword>
<accession>A0AAE9J5L7</accession>
<dbReference type="PANTHER" id="PTHR47629">
    <property type="entry name" value="C-TYPE LECTIN-RELATED"/>
    <property type="match status" value="1"/>
</dbReference>
<gene>
    <name evidence="2" type="ORF">L5515_002392</name>
</gene>
<dbReference type="SMART" id="SM00605">
    <property type="entry name" value="CW"/>
    <property type="match status" value="1"/>
</dbReference>
<evidence type="ECO:0000259" key="1">
    <source>
        <dbReference type="SMART" id="SM00605"/>
    </source>
</evidence>
<evidence type="ECO:0000313" key="2">
    <source>
        <dbReference type="EMBL" id="UMM14689.1"/>
    </source>
</evidence>
<organism evidence="2 3">
    <name type="scientific">Caenorhabditis briggsae</name>
    <dbReference type="NCBI Taxonomy" id="6238"/>
    <lineage>
        <taxon>Eukaryota</taxon>
        <taxon>Metazoa</taxon>
        <taxon>Ecdysozoa</taxon>
        <taxon>Nematoda</taxon>
        <taxon>Chromadorea</taxon>
        <taxon>Rhabditida</taxon>
        <taxon>Rhabditina</taxon>
        <taxon>Rhabditomorpha</taxon>
        <taxon>Rhabditoidea</taxon>
        <taxon>Rhabditidae</taxon>
        <taxon>Peloderinae</taxon>
        <taxon>Caenorhabditis</taxon>
    </lineage>
</organism>